<evidence type="ECO:0000256" key="9">
    <source>
        <dbReference type="ARBA" id="ARBA00022989"/>
    </source>
</evidence>
<dbReference type="InterPro" id="IPR033138">
    <property type="entry name" value="Cu_oxidase_CS"/>
</dbReference>
<dbReference type="CDD" id="cd13851">
    <property type="entry name" value="CuRO_1_Fet3p"/>
    <property type="match status" value="1"/>
</dbReference>
<feature type="transmembrane region" description="Helical" evidence="17">
    <location>
        <begin position="548"/>
        <end position="570"/>
    </location>
</feature>
<evidence type="ECO:0000259" key="19">
    <source>
        <dbReference type="Pfam" id="PF00394"/>
    </source>
</evidence>
<keyword evidence="3" id="KW-1003">Cell membrane</keyword>
<keyword evidence="14 17" id="KW-0472">Membrane</keyword>
<feature type="chain" id="PRO_5024878735" evidence="18">
    <location>
        <begin position="19"/>
        <end position="625"/>
    </location>
</feature>
<evidence type="ECO:0000256" key="14">
    <source>
        <dbReference type="ARBA" id="ARBA00023136"/>
    </source>
</evidence>
<evidence type="ECO:0000256" key="10">
    <source>
        <dbReference type="ARBA" id="ARBA00023002"/>
    </source>
</evidence>
<dbReference type="SUPFAM" id="SSF49503">
    <property type="entry name" value="Cupredoxins"/>
    <property type="match status" value="3"/>
</dbReference>
<evidence type="ECO:0000256" key="2">
    <source>
        <dbReference type="ARBA" id="ARBA00022448"/>
    </source>
</evidence>
<keyword evidence="4" id="KW-0410">Iron transport</keyword>
<evidence type="ECO:0000256" key="13">
    <source>
        <dbReference type="ARBA" id="ARBA00023065"/>
    </source>
</evidence>
<keyword evidence="12" id="KW-0186">Copper</keyword>
<dbReference type="GO" id="GO:0033215">
    <property type="term" value="P:reductive iron assimilation"/>
    <property type="evidence" value="ECO:0007669"/>
    <property type="project" value="TreeGrafter"/>
</dbReference>
<dbReference type="AlphaFoldDB" id="A0A5N6DIT5"/>
<keyword evidence="2" id="KW-0813">Transport</keyword>
<keyword evidence="6" id="KW-0479">Metal-binding</keyword>
<dbReference type="GO" id="GO:0005507">
    <property type="term" value="F:copper ion binding"/>
    <property type="evidence" value="ECO:0007669"/>
    <property type="project" value="InterPro"/>
</dbReference>
<feature type="domain" description="Plastocyanin-like" evidence="20">
    <location>
        <begin position="359"/>
        <end position="491"/>
    </location>
</feature>
<dbReference type="InterPro" id="IPR044130">
    <property type="entry name" value="CuRO_2_Fet3-like"/>
</dbReference>
<keyword evidence="9 17" id="KW-1133">Transmembrane helix</keyword>
<dbReference type="Gene3D" id="2.60.40.420">
    <property type="entry name" value="Cupredoxins - blue copper proteins"/>
    <property type="match status" value="3"/>
</dbReference>
<protein>
    <submittedName>
        <fullName evidence="22">Cupredoxin</fullName>
    </submittedName>
</protein>
<dbReference type="Pfam" id="PF07732">
    <property type="entry name" value="Cu-oxidase_3"/>
    <property type="match status" value="1"/>
</dbReference>
<evidence type="ECO:0000256" key="1">
    <source>
        <dbReference type="ARBA" id="ARBA00010609"/>
    </source>
</evidence>
<comment type="similarity">
    <text evidence="1">Belongs to the multicopper oxidase family.</text>
</comment>
<keyword evidence="13" id="KW-0406">Ion transport</keyword>
<proteinExistence type="inferred from homology"/>
<dbReference type="InterPro" id="IPR002355">
    <property type="entry name" value="Cu_oxidase_Cu_BS"/>
</dbReference>
<evidence type="ECO:0000256" key="17">
    <source>
        <dbReference type="SAM" id="Phobius"/>
    </source>
</evidence>
<dbReference type="GO" id="GO:0010106">
    <property type="term" value="P:cellular response to iron ion starvation"/>
    <property type="evidence" value="ECO:0007669"/>
    <property type="project" value="TreeGrafter"/>
</dbReference>
<feature type="domain" description="Plastocyanin-like" evidence="19">
    <location>
        <begin position="152"/>
        <end position="299"/>
    </location>
</feature>
<dbReference type="GO" id="GO:0033573">
    <property type="term" value="C:high-affinity iron permease complex"/>
    <property type="evidence" value="ECO:0007669"/>
    <property type="project" value="TreeGrafter"/>
</dbReference>
<evidence type="ECO:0000256" key="15">
    <source>
        <dbReference type="ARBA" id="ARBA00023180"/>
    </source>
</evidence>
<dbReference type="VEuPathDB" id="FungiDB:BDV34DRAFT_213506"/>
<dbReference type="OMA" id="WHSHTEH"/>
<evidence type="ECO:0000256" key="7">
    <source>
        <dbReference type="ARBA" id="ARBA00022729"/>
    </source>
</evidence>
<feature type="domain" description="Plastocyanin-like" evidence="21">
    <location>
        <begin position="27"/>
        <end position="143"/>
    </location>
</feature>
<sequence>MNLLSLLSLSAISAIACAETHVFDWNITWVTANPDGMQPRPVIGINNEWPLPLLNFTKGDRVIANVRNQLGNESTSVHFHGFFQNGTNEMDGPPGITQCNIPPNETMVYNFTLDQSGTYWYHSHTKGQYPDGWRQALVIHDEDDPYIGKYYEERVITLSDWYHDEMPGLLKEFINVANPTGAEPVPKSALMNDTQNLTVPVEPGKTYLFRLVNIGAFASQYFWIEDHDMQIVEVDGVWTEPATASMIYIGSAQRYSVLVTMKNETNANYAMVGSMDTDLFDTLPSDLNYNSTGWLVYDSSVEKPAAKSVSEFDFYDDFELVPYDGLERYGDADITVTLDLTMDNLGDGANYAFFNGISYVAPKVPILYSTLTTGSAATDAAIYGTDTNAFILNKGDIVDIVLNNDDTGKHPFHLHGHNFQVIWRSGDYEGHFNPDNVTFSSVPVRRDTLIAKPMGNFVVRFKADNPGIWLFHCHIEWHMDAGLAAVMVEAPLYLQENLTIPQNHYDVCSVSGTPTEGNAAGNTEDFYDLTGENKAVAPLPAGFTARGIVALVFSCVAAFVGLASIVWYGVAPIKNSRMLIDNCLPFHSEQWVAKITARKPDQIGMDAHFTHNPGNRLVAESLGDA</sequence>
<comment type="subcellular location">
    <subcellularLocation>
        <location evidence="16">Cell membrane</location>
        <topology evidence="16">Single-pass type I membrane protein</topology>
        <orientation evidence="16">Extracellular side</orientation>
    </subcellularLocation>
</comment>
<dbReference type="EMBL" id="ML734975">
    <property type="protein sequence ID" value="KAB8204947.1"/>
    <property type="molecule type" value="Genomic_DNA"/>
</dbReference>
<evidence type="ECO:0000259" key="21">
    <source>
        <dbReference type="Pfam" id="PF07732"/>
    </source>
</evidence>
<evidence type="ECO:0000256" key="16">
    <source>
        <dbReference type="ARBA" id="ARBA00037814"/>
    </source>
</evidence>
<evidence type="ECO:0000259" key="20">
    <source>
        <dbReference type="Pfam" id="PF07731"/>
    </source>
</evidence>
<keyword evidence="11" id="KW-0408">Iron</keyword>
<dbReference type="GO" id="GO:0004322">
    <property type="term" value="F:ferroxidase activity"/>
    <property type="evidence" value="ECO:0007669"/>
    <property type="project" value="TreeGrafter"/>
</dbReference>
<gene>
    <name evidence="22" type="ORF">BDV34DRAFT_213506</name>
</gene>
<evidence type="ECO:0000313" key="23">
    <source>
        <dbReference type="Proteomes" id="UP000326532"/>
    </source>
</evidence>
<dbReference type="Pfam" id="PF07731">
    <property type="entry name" value="Cu-oxidase_2"/>
    <property type="match status" value="1"/>
</dbReference>
<keyword evidence="8" id="KW-0677">Repeat</keyword>
<evidence type="ECO:0000256" key="5">
    <source>
        <dbReference type="ARBA" id="ARBA00022692"/>
    </source>
</evidence>
<dbReference type="PANTHER" id="PTHR11709">
    <property type="entry name" value="MULTI-COPPER OXIDASE"/>
    <property type="match status" value="1"/>
</dbReference>
<dbReference type="Pfam" id="PF00394">
    <property type="entry name" value="Cu-oxidase"/>
    <property type="match status" value="1"/>
</dbReference>
<keyword evidence="7 18" id="KW-0732">Signal</keyword>
<keyword evidence="10" id="KW-0560">Oxidoreductase</keyword>
<keyword evidence="15" id="KW-0325">Glycoprotein</keyword>
<dbReference type="Proteomes" id="UP000326532">
    <property type="component" value="Unassembled WGS sequence"/>
</dbReference>
<evidence type="ECO:0000256" key="12">
    <source>
        <dbReference type="ARBA" id="ARBA00023008"/>
    </source>
</evidence>
<dbReference type="FunFam" id="2.60.40.420:FF:000024">
    <property type="entry name" value="FET5p Multicopper oxidase"/>
    <property type="match status" value="1"/>
</dbReference>
<dbReference type="InterPro" id="IPR001117">
    <property type="entry name" value="Cu-oxidase_2nd"/>
</dbReference>
<accession>A0A5N6DIT5</accession>
<dbReference type="FunFam" id="2.60.40.420:FF:000022">
    <property type="entry name" value="FET5p Multicopper oxidase"/>
    <property type="match status" value="1"/>
</dbReference>
<dbReference type="FunFam" id="2.60.40.420:FF:000025">
    <property type="entry name" value="FET5p Multicopper oxidase"/>
    <property type="match status" value="1"/>
</dbReference>
<evidence type="ECO:0000256" key="4">
    <source>
        <dbReference type="ARBA" id="ARBA00022496"/>
    </source>
</evidence>
<dbReference type="PROSITE" id="PS00080">
    <property type="entry name" value="MULTICOPPER_OXIDASE2"/>
    <property type="match status" value="1"/>
</dbReference>
<dbReference type="InterPro" id="IPR011707">
    <property type="entry name" value="Cu-oxidase-like_N"/>
</dbReference>
<evidence type="ECO:0000256" key="3">
    <source>
        <dbReference type="ARBA" id="ARBA00022475"/>
    </source>
</evidence>
<dbReference type="CDD" id="cd13877">
    <property type="entry name" value="CuRO_2_Fet3p_like"/>
    <property type="match status" value="1"/>
</dbReference>
<evidence type="ECO:0000313" key="22">
    <source>
        <dbReference type="EMBL" id="KAB8204947.1"/>
    </source>
</evidence>
<dbReference type="InterPro" id="IPR045087">
    <property type="entry name" value="Cu-oxidase_fam"/>
</dbReference>
<feature type="signal peptide" evidence="18">
    <location>
        <begin position="1"/>
        <end position="18"/>
    </location>
</feature>
<evidence type="ECO:0000256" key="6">
    <source>
        <dbReference type="ARBA" id="ARBA00022723"/>
    </source>
</evidence>
<dbReference type="PROSITE" id="PS00079">
    <property type="entry name" value="MULTICOPPER_OXIDASE1"/>
    <property type="match status" value="1"/>
</dbReference>
<dbReference type="PANTHER" id="PTHR11709:SF361">
    <property type="entry name" value="IRON TRANSPORT MULTICOPPER OXIDASE FET3"/>
    <property type="match status" value="1"/>
</dbReference>
<evidence type="ECO:0000256" key="8">
    <source>
        <dbReference type="ARBA" id="ARBA00022737"/>
    </source>
</evidence>
<dbReference type="InterPro" id="IPR008972">
    <property type="entry name" value="Cupredoxin"/>
</dbReference>
<reference evidence="22 23" key="1">
    <citation type="submission" date="2019-04" db="EMBL/GenBank/DDBJ databases">
        <title>Fungal friends and foes A comparative genomics study of 23 Aspergillus species from section Flavi.</title>
        <authorList>
            <consortium name="DOE Joint Genome Institute"/>
            <person name="Kjaerbolling I."/>
            <person name="Vesth T.C."/>
            <person name="Frisvad J.C."/>
            <person name="Nybo J.L."/>
            <person name="Theobald S."/>
            <person name="Kildgaard S."/>
            <person name="Petersen T.I."/>
            <person name="Kuo A."/>
            <person name="Sato A."/>
            <person name="Lyhne E.K."/>
            <person name="Kogle M.E."/>
            <person name="Wiebenga A."/>
            <person name="Kun R.S."/>
            <person name="Lubbers R.J."/>
            <person name="Makela M.R."/>
            <person name="Barry K."/>
            <person name="Chovatia M."/>
            <person name="Clum A."/>
            <person name="Daum C."/>
            <person name="Haridas S."/>
            <person name="He G."/>
            <person name="LaButti K."/>
            <person name="Lipzen A."/>
            <person name="Mondo S."/>
            <person name="Pangilinan J."/>
            <person name="Riley R."/>
            <person name="Salamov A."/>
            <person name="Simmons B.A."/>
            <person name="Magnuson J.K."/>
            <person name="Henrissat B."/>
            <person name="Mortensen U.H."/>
            <person name="Larsen T.O."/>
            <person name="De vries R.P."/>
            <person name="Grigoriev I.V."/>
            <person name="Machida M."/>
            <person name="Baker S.E."/>
            <person name="Andersen M.R."/>
        </authorList>
    </citation>
    <scope>NUCLEOTIDE SEQUENCE [LARGE SCALE GENOMIC DNA]</scope>
    <source>
        <strain evidence="22 23">CBS 117618</strain>
    </source>
</reference>
<organism evidence="22 23">
    <name type="scientific">Aspergillus parasiticus</name>
    <dbReference type="NCBI Taxonomy" id="5067"/>
    <lineage>
        <taxon>Eukaryota</taxon>
        <taxon>Fungi</taxon>
        <taxon>Dikarya</taxon>
        <taxon>Ascomycota</taxon>
        <taxon>Pezizomycotina</taxon>
        <taxon>Eurotiomycetes</taxon>
        <taxon>Eurotiomycetidae</taxon>
        <taxon>Eurotiales</taxon>
        <taxon>Aspergillaceae</taxon>
        <taxon>Aspergillus</taxon>
        <taxon>Aspergillus subgen. Circumdati</taxon>
    </lineage>
</organism>
<keyword evidence="23" id="KW-1185">Reference proteome</keyword>
<dbReference type="InterPro" id="IPR011706">
    <property type="entry name" value="Cu-oxidase_C"/>
</dbReference>
<name>A0A5N6DIT5_ASPPA</name>
<dbReference type="CDD" id="cd13899">
    <property type="entry name" value="CuRO_3_Fet3p"/>
    <property type="match status" value="1"/>
</dbReference>
<keyword evidence="5 17" id="KW-0812">Transmembrane</keyword>
<evidence type="ECO:0000256" key="11">
    <source>
        <dbReference type="ARBA" id="ARBA00023004"/>
    </source>
</evidence>
<evidence type="ECO:0000256" key="18">
    <source>
        <dbReference type="SAM" id="SignalP"/>
    </source>
</evidence>